<gene>
    <name evidence="4" type="ORF">D5086_0000016020</name>
</gene>
<dbReference type="EMBL" id="RCHU01000045">
    <property type="protein sequence ID" value="TKS16771.1"/>
    <property type="molecule type" value="Genomic_DNA"/>
</dbReference>
<evidence type="ECO:0000256" key="1">
    <source>
        <dbReference type="ARBA" id="ARBA00007606"/>
    </source>
</evidence>
<organism evidence="4">
    <name type="scientific">Populus alba</name>
    <name type="common">White poplar</name>
    <dbReference type="NCBI Taxonomy" id="43335"/>
    <lineage>
        <taxon>Eukaryota</taxon>
        <taxon>Viridiplantae</taxon>
        <taxon>Streptophyta</taxon>
        <taxon>Embryophyta</taxon>
        <taxon>Tracheophyta</taxon>
        <taxon>Spermatophyta</taxon>
        <taxon>Magnoliopsida</taxon>
        <taxon>eudicotyledons</taxon>
        <taxon>Gunneridae</taxon>
        <taxon>Pentapetalae</taxon>
        <taxon>rosids</taxon>
        <taxon>fabids</taxon>
        <taxon>Malpighiales</taxon>
        <taxon>Salicaceae</taxon>
        <taxon>Saliceae</taxon>
        <taxon>Populus</taxon>
    </lineage>
</organism>
<evidence type="ECO:0000256" key="2">
    <source>
        <dbReference type="ARBA" id="ARBA00022734"/>
    </source>
</evidence>
<dbReference type="InterPro" id="IPR001220">
    <property type="entry name" value="Legume_lectin_dom"/>
</dbReference>
<dbReference type="Gene3D" id="2.60.120.200">
    <property type="match status" value="1"/>
</dbReference>
<dbReference type="GO" id="GO:0030246">
    <property type="term" value="F:carbohydrate binding"/>
    <property type="evidence" value="ECO:0007669"/>
    <property type="project" value="UniProtKB-KW"/>
</dbReference>
<dbReference type="Pfam" id="PF00139">
    <property type="entry name" value="Lectin_legB"/>
    <property type="match status" value="1"/>
</dbReference>
<reference evidence="4" key="1">
    <citation type="submission" date="2018-10" db="EMBL/GenBank/DDBJ databases">
        <title>Population genomic analysis revealed the cold adaptation of white poplar.</title>
        <authorList>
            <person name="Liu Y.-J."/>
        </authorList>
    </citation>
    <scope>NUCLEOTIDE SEQUENCE [LARGE SCALE GENOMIC DNA]</scope>
    <source>
        <strain evidence="4">PAL-ZL1</strain>
    </source>
</reference>
<name>A0A4U5R0U0_POPAL</name>
<comment type="caution">
    <text evidence="4">The sequence shown here is derived from an EMBL/GenBank/DDBJ whole genome shotgun (WGS) entry which is preliminary data.</text>
</comment>
<accession>A0A4U5R0U0</accession>
<protein>
    <recommendedName>
        <fullName evidence="3">Legume lectin domain-containing protein</fullName>
    </recommendedName>
</protein>
<proteinExistence type="inferred from homology"/>
<comment type="similarity">
    <text evidence="1">Belongs to the leguminous lectin family.</text>
</comment>
<evidence type="ECO:0000313" key="4">
    <source>
        <dbReference type="EMBL" id="TKS16771.1"/>
    </source>
</evidence>
<dbReference type="STRING" id="43335.A0A4U5R0U0"/>
<keyword evidence="2" id="KW-0430">Lectin</keyword>
<dbReference type="InterPro" id="IPR013320">
    <property type="entry name" value="ConA-like_dom_sf"/>
</dbReference>
<feature type="domain" description="Legume lectin" evidence="3">
    <location>
        <begin position="3"/>
        <end position="104"/>
    </location>
</feature>
<dbReference type="PANTHER" id="PTHR32401">
    <property type="entry name" value="CONCANAVALIN A-LIKE LECTIN FAMILY PROTEIN"/>
    <property type="match status" value="1"/>
</dbReference>
<dbReference type="SUPFAM" id="SSF49899">
    <property type="entry name" value="Concanavalin A-like lectins/glucanases"/>
    <property type="match status" value="1"/>
</dbReference>
<dbReference type="InterPro" id="IPR050258">
    <property type="entry name" value="Leguminous_Lectin"/>
</dbReference>
<dbReference type="AlphaFoldDB" id="A0A4U5R0U0"/>
<evidence type="ECO:0000259" key="3">
    <source>
        <dbReference type="Pfam" id="PF00139"/>
    </source>
</evidence>
<dbReference type="PANTHER" id="PTHR32401:SF51">
    <property type="entry name" value="NON-SPECIFIC SERINE_THREONINE PROTEIN KINASE"/>
    <property type="match status" value="1"/>
</dbReference>
<sequence>MPFTHPIKFKNFSNGKAFPFSSPFVFAMVTKYRNLGGHDLAFTLSTSKELLGAFPRQYLGLLNRTVSGSFSGHMMHLNFVHTKINHVGVDINNMRSNVSVPAEYFLDNSEKERFESH</sequence>